<reference evidence="3" key="1">
    <citation type="submission" date="2020-10" db="EMBL/GenBank/DDBJ databases">
        <title>High-Quality Genome Resource of Clonostachys rosea strain S41 by Oxford Nanopore Long-Read Sequencing.</title>
        <authorList>
            <person name="Wang H."/>
        </authorList>
    </citation>
    <scope>NUCLEOTIDE SEQUENCE</scope>
    <source>
        <strain evidence="3">S41</strain>
    </source>
</reference>
<evidence type="ECO:0008006" key="5">
    <source>
        <dbReference type="Google" id="ProtNLM"/>
    </source>
</evidence>
<dbReference type="EMBL" id="JADCTT010000009">
    <property type="protein sequence ID" value="KAF9748061.1"/>
    <property type="molecule type" value="Genomic_DNA"/>
</dbReference>
<sequence length="443" mass="49893">MSSVHFPFSDYPPRDRAVSSTSSRPSAYRSSTGDASINKDAVEKNLLRSKIPPPIVASDHSCSFTDRREVMFVLHFVQNLAPLIDICDPAHYFGTEVPKKALHNPLLSFSILSFASRDWALVNAREDEWSTEYCSRALQLLIPALNGPVESLDENVFAAIVLLRLYEEMTGKDAVSKPASDDLTLEPSEDADSGTHLLGSTRLLNSASSFACRGGLGEAASWIVLRQHIYLSISRYQPIRIDLDHYLRSSSFRDSSPEFLTNRMILLCGRALSPSHNTQGRFDTEGWDKLHSEVIKWYDSISWPLKPNVAPFFVGGDAQSLKSFWVTKPVHVIAYQHFYFAMLLLAVYEPRNWIPGTEALLHRSRVEEAIQNNLMMIVSLAISNPKVIVASLTAHHILLIYGQFLQEEWHKRAVLDFLRPLSKKSGWPTGQLVMKLQELWPGL</sequence>
<feature type="region of interest" description="Disordered" evidence="2">
    <location>
        <begin position="1"/>
        <end position="34"/>
    </location>
</feature>
<proteinExistence type="predicted"/>
<evidence type="ECO:0000313" key="3">
    <source>
        <dbReference type="EMBL" id="KAF9748061.1"/>
    </source>
</evidence>
<dbReference type="GO" id="GO:0045944">
    <property type="term" value="P:positive regulation of transcription by RNA polymerase II"/>
    <property type="evidence" value="ECO:0007669"/>
    <property type="project" value="TreeGrafter"/>
</dbReference>
<dbReference type="PANTHER" id="PTHR37534">
    <property type="entry name" value="TRANSCRIPTIONAL ACTIVATOR PROTEIN UGA3"/>
    <property type="match status" value="1"/>
</dbReference>
<keyword evidence="1" id="KW-0539">Nucleus</keyword>
<accession>A0A8H7KCP2</accession>
<organism evidence="3 4">
    <name type="scientific">Bionectria ochroleuca</name>
    <name type="common">Gliocladium roseum</name>
    <dbReference type="NCBI Taxonomy" id="29856"/>
    <lineage>
        <taxon>Eukaryota</taxon>
        <taxon>Fungi</taxon>
        <taxon>Dikarya</taxon>
        <taxon>Ascomycota</taxon>
        <taxon>Pezizomycotina</taxon>
        <taxon>Sordariomycetes</taxon>
        <taxon>Hypocreomycetidae</taxon>
        <taxon>Hypocreales</taxon>
        <taxon>Bionectriaceae</taxon>
        <taxon>Clonostachys</taxon>
    </lineage>
</organism>
<feature type="compositionally biased region" description="Low complexity" evidence="2">
    <location>
        <begin position="19"/>
        <end position="32"/>
    </location>
</feature>
<evidence type="ECO:0000256" key="2">
    <source>
        <dbReference type="SAM" id="MobiDB-lite"/>
    </source>
</evidence>
<dbReference type="GO" id="GO:0003700">
    <property type="term" value="F:DNA-binding transcription factor activity"/>
    <property type="evidence" value="ECO:0007669"/>
    <property type="project" value="TreeGrafter"/>
</dbReference>
<dbReference type="PANTHER" id="PTHR37534:SF25">
    <property type="entry name" value="ZN(II)2CYS6 TRANSCRIPTION FACTOR (EUROFUNG)"/>
    <property type="match status" value="1"/>
</dbReference>
<name>A0A8H7KCP2_BIOOC</name>
<dbReference type="AlphaFoldDB" id="A0A8H7KCP2"/>
<dbReference type="GO" id="GO:0000976">
    <property type="term" value="F:transcription cis-regulatory region binding"/>
    <property type="evidence" value="ECO:0007669"/>
    <property type="project" value="TreeGrafter"/>
</dbReference>
<dbReference type="GO" id="GO:0005634">
    <property type="term" value="C:nucleus"/>
    <property type="evidence" value="ECO:0007669"/>
    <property type="project" value="TreeGrafter"/>
</dbReference>
<comment type="caution">
    <text evidence="3">The sequence shown here is derived from an EMBL/GenBank/DDBJ whole genome shotgun (WGS) entry which is preliminary data.</text>
</comment>
<protein>
    <recommendedName>
        <fullName evidence="5">Transcription factor domain-containing protein</fullName>
    </recommendedName>
</protein>
<dbReference type="Proteomes" id="UP000616885">
    <property type="component" value="Unassembled WGS sequence"/>
</dbReference>
<gene>
    <name evidence="3" type="ORF">IM811_017566</name>
</gene>
<evidence type="ECO:0000313" key="4">
    <source>
        <dbReference type="Proteomes" id="UP000616885"/>
    </source>
</evidence>
<evidence type="ECO:0000256" key="1">
    <source>
        <dbReference type="ARBA" id="ARBA00023242"/>
    </source>
</evidence>